<keyword evidence="2" id="KW-0540">Nuclease</keyword>
<dbReference type="Gene3D" id="1.10.30.50">
    <property type="match status" value="1"/>
</dbReference>
<dbReference type="InterPro" id="IPR002711">
    <property type="entry name" value="HNH"/>
</dbReference>
<organism evidence="2 3">
    <name type="scientific">Cupriavidus oxalaticus</name>
    <dbReference type="NCBI Taxonomy" id="96344"/>
    <lineage>
        <taxon>Bacteria</taxon>
        <taxon>Pseudomonadati</taxon>
        <taxon>Pseudomonadota</taxon>
        <taxon>Betaproteobacteria</taxon>
        <taxon>Burkholderiales</taxon>
        <taxon>Burkholderiaceae</taxon>
        <taxon>Cupriavidus</taxon>
    </lineage>
</organism>
<dbReference type="Pfam" id="PF01844">
    <property type="entry name" value="HNH"/>
    <property type="match status" value="1"/>
</dbReference>
<dbReference type="EMBL" id="CP032519">
    <property type="protein sequence ID" value="QEZ47194.1"/>
    <property type="molecule type" value="Genomic_DNA"/>
</dbReference>
<sequence length="68" mass="7391">MATRQRVALAHGCRCVDCGCVWVAGRDQIDHDVPLEQGGSNDDSNLRPRCDDCHKAKTAREAAARAGR</sequence>
<keyword evidence="2" id="KW-0255">Endonuclease</keyword>
<evidence type="ECO:0000313" key="3">
    <source>
        <dbReference type="Proteomes" id="UP000325743"/>
    </source>
</evidence>
<dbReference type="AlphaFoldDB" id="A0A5P3VL89"/>
<dbReference type="CDD" id="cd00085">
    <property type="entry name" value="HNHc"/>
    <property type="match status" value="1"/>
</dbReference>
<dbReference type="InterPro" id="IPR003615">
    <property type="entry name" value="HNH_nuc"/>
</dbReference>
<keyword evidence="2" id="KW-0378">Hydrolase</keyword>
<feature type="domain" description="HNH nuclease" evidence="1">
    <location>
        <begin position="4"/>
        <end position="55"/>
    </location>
</feature>
<reference evidence="2 3" key="1">
    <citation type="submission" date="2018-09" db="EMBL/GenBank/DDBJ databases">
        <title>Complete genome sequence of Cupriavidus oxalaticus T2, a bacterium capable of phenol tolerance and degradation.</title>
        <authorList>
            <person name="Yan J."/>
        </authorList>
    </citation>
    <scope>NUCLEOTIDE SEQUENCE [LARGE SCALE GENOMIC DNA]</scope>
    <source>
        <strain evidence="2 3">T2</strain>
    </source>
</reference>
<dbReference type="GO" id="GO:0008270">
    <property type="term" value="F:zinc ion binding"/>
    <property type="evidence" value="ECO:0007669"/>
    <property type="project" value="InterPro"/>
</dbReference>
<name>A0A5P3VL89_9BURK</name>
<dbReference type="GO" id="GO:0004519">
    <property type="term" value="F:endonuclease activity"/>
    <property type="evidence" value="ECO:0007669"/>
    <property type="project" value="UniProtKB-KW"/>
</dbReference>
<evidence type="ECO:0000313" key="2">
    <source>
        <dbReference type="EMBL" id="QEZ47194.1"/>
    </source>
</evidence>
<gene>
    <name evidence="2" type="ORF">D2917_23885</name>
</gene>
<protein>
    <submittedName>
        <fullName evidence="2">HNH endonuclease</fullName>
    </submittedName>
</protein>
<accession>A0A5P3VL89</accession>
<dbReference type="GO" id="GO:0003676">
    <property type="term" value="F:nucleic acid binding"/>
    <property type="evidence" value="ECO:0007669"/>
    <property type="project" value="InterPro"/>
</dbReference>
<dbReference type="Proteomes" id="UP000325743">
    <property type="component" value="Chromosome 2"/>
</dbReference>
<proteinExistence type="predicted"/>
<evidence type="ECO:0000259" key="1">
    <source>
        <dbReference type="SMART" id="SM00507"/>
    </source>
</evidence>
<dbReference type="SMART" id="SM00507">
    <property type="entry name" value="HNHc"/>
    <property type="match status" value="1"/>
</dbReference>